<gene>
    <name evidence="3" type="ORF">SAMEA1410922_01683</name>
</gene>
<dbReference type="PROSITE" id="PS51257">
    <property type="entry name" value="PROKAR_LIPOPROTEIN"/>
    <property type="match status" value="1"/>
</dbReference>
<name>A0ABY6TKZ9_9PAST</name>
<evidence type="ECO:0000313" key="3">
    <source>
        <dbReference type="EMBL" id="VTU08842.1"/>
    </source>
</evidence>
<feature type="repeat" description="TPR" evidence="1">
    <location>
        <begin position="71"/>
        <end position="104"/>
    </location>
</feature>
<dbReference type="PROSITE" id="PS50005">
    <property type="entry name" value="TPR"/>
    <property type="match status" value="1"/>
</dbReference>
<reference evidence="3 4" key="1">
    <citation type="submission" date="2019-05" db="EMBL/GenBank/DDBJ databases">
        <authorList>
            <consortium name="Pathogen Informatics"/>
        </authorList>
    </citation>
    <scope>NUCLEOTIDE SEQUENCE [LARGE SCALE GENOMIC DNA]</scope>
    <source>
        <strain evidence="3 4">NM319</strain>
    </source>
</reference>
<dbReference type="GeneID" id="86156059"/>
<accession>A0ABY6TKZ9</accession>
<dbReference type="Gene3D" id="1.25.40.10">
    <property type="entry name" value="Tetratricopeptide repeat domain"/>
    <property type="match status" value="1"/>
</dbReference>
<sequence>MKRLKIAQIKPHFLWALLLTACVSSAPNGTFDKQQAAKARVELAIGYLYQQDLAQAKLNLDKALSYAPDYYLVHSALAYFYQKQGLIEQADQAYIKSIDLNPEQGDVLNNYGTFLCEQGHFERAYTQFRQALTTPNYYHQADTFENLALCAYEQNNPMIYQENIQKLEKIAPARAMQLKTRLK</sequence>
<dbReference type="EMBL" id="CABFKI010000011">
    <property type="protein sequence ID" value="VTU08842.1"/>
    <property type="molecule type" value="Genomic_DNA"/>
</dbReference>
<keyword evidence="4" id="KW-1185">Reference proteome</keyword>
<feature type="signal peptide" evidence="2">
    <location>
        <begin position="1"/>
        <end position="26"/>
    </location>
</feature>
<dbReference type="SUPFAM" id="SSF48452">
    <property type="entry name" value="TPR-like"/>
    <property type="match status" value="1"/>
</dbReference>
<dbReference type="Pfam" id="PF13431">
    <property type="entry name" value="TPR_17"/>
    <property type="match status" value="1"/>
</dbReference>
<dbReference type="InterPro" id="IPR013360">
    <property type="entry name" value="Pilus_4_PilW"/>
</dbReference>
<dbReference type="SMART" id="SM00028">
    <property type="entry name" value="TPR"/>
    <property type="match status" value="3"/>
</dbReference>
<dbReference type="InterPro" id="IPR019734">
    <property type="entry name" value="TPR_rpt"/>
</dbReference>
<dbReference type="RefSeq" id="WP_425455039.1">
    <property type="nucleotide sequence ID" value="NZ_CABFKI010000011.1"/>
</dbReference>
<evidence type="ECO:0000256" key="2">
    <source>
        <dbReference type="SAM" id="SignalP"/>
    </source>
</evidence>
<dbReference type="NCBIfam" id="TIGR02521">
    <property type="entry name" value="type_IV_pilW"/>
    <property type="match status" value="1"/>
</dbReference>
<dbReference type="InterPro" id="IPR011990">
    <property type="entry name" value="TPR-like_helical_dom_sf"/>
</dbReference>
<comment type="caution">
    <text evidence="3">The sequence shown here is derived from an EMBL/GenBank/DDBJ whole genome shotgun (WGS) entry which is preliminary data.</text>
</comment>
<proteinExistence type="predicted"/>
<keyword evidence="1" id="KW-0802">TPR repeat</keyword>
<organism evidence="3 4">
    <name type="scientific">Actinobacillus porcinus</name>
    <dbReference type="NCBI Taxonomy" id="51048"/>
    <lineage>
        <taxon>Bacteria</taxon>
        <taxon>Pseudomonadati</taxon>
        <taxon>Pseudomonadota</taxon>
        <taxon>Gammaproteobacteria</taxon>
        <taxon>Pasteurellales</taxon>
        <taxon>Pasteurellaceae</taxon>
        <taxon>Actinobacillus</taxon>
    </lineage>
</organism>
<dbReference type="Proteomes" id="UP000308167">
    <property type="component" value="Unassembled WGS sequence"/>
</dbReference>
<evidence type="ECO:0000313" key="4">
    <source>
        <dbReference type="Proteomes" id="UP000308167"/>
    </source>
</evidence>
<feature type="chain" id="PRO_5045740249" evidence="2">
    <location>
        <begin position="27"/>
        <end position="183"/>
    </location>
</feature>
<protein>
    <submittedName>
        <fullName evidence="3">Type IV pilus biogenesis/stability protein PilW</fullName>
    </submittedName>
</protein>
<keyword evidence="2" id="KW-0732">Signal</keyword>
<evidence type="ECO:0000256" key="1">
    <source>
        <dbReference type="PROSITE-ProRule" id="PRU00339"/>
    </source>
</evidence>